<name>A0A4D7AN16_9FIRM</name>
<accession>A0A4D7AN16</accession>
<dbReference type="KEGG" id="obj:EIO64_05700"/>
<dbReference type="RefSeq" id="WP_021750837.1">
    <property type="nucleotide sequence ID" value="NZ_CAUWCU010000011.1"/>
</dbReference>
<organism evidence="2 3">
    <name type="scientific">Dysosmobacter welbionis</name>
    <dbReference type="NCBI Taxonomy" id="2093857"/>
    <lineage>
        <taxon>Bacteria</taxon>
        <taxon>Bacillati</taxon>
        <taxon>Bacillota</taxon>
        <taxon>Clostridia</taxon>
        <taxon>Eubacteriales</taxon>
        <taxon>Oscillospiraceae</taxon>
        <taxon>Dysosmobacter</taxon>
    </lineage>
</organism>
<keyword evidence="1" id="KW-0812">Transmembrane</keyword>
<sequence>MQIYWWFLIPAFFLLIFSDRIDRAVKANRKLRKAMLVILALCSGLLLVSIMAVLASRFA</sequence>
<keyword evidence="1" id="KW-0472">Membrane</keyword>
<dbReference type="EMBL" id="CP034413">
    <property type="protein sequence ID" value="QCI58775.1"/>
    <property type="molecule type" value="Genomic_DNA"/>
</dbReference>
<reference evidence="3" key="1">
    <citation type="submission" date="2018-12" db="EMBL/GenBank/DDBJ databases">
        <title>Dusodibacter welbiota gen. nov., sp. nov., isolated from human faeces and emended description of the Oscillibacter genus.</title>
        <authorList>
            <person name="Le Roy T."/>
            <person name="Van der Smissen P."/>
            <person name="Delzenne N."/>
            <person name="Muccioli G."/>
            <person name="Collet J.F."/>
            <person name="Cani P.D."/>
        </authorList>
    </citation>
    <scope>NUCLEOTIDE SEQUENCE [LARGE SCALE GENOMIC DNA]</scope>
    <source>
        <strain evidence="3">J115</strain>
    </source>
</reference>
<gene>
    <name evidence="2" type="ORF">EIO64_05700</name>
</gene>
<dbReference type="AlphaFoldDB" id="A0A4D7AN16"/>
<keyword evidence="3" id="KW-1185">Reference proteome</keyword>
<feature type="transmembrane region" description="Helical" evidence="1">
    <location>
        <begin position="6"/>
        <end position="22"/>
    </location>
</feature>
<evidence type="ECO:0000313" key="2">
    <source>
        <dbReference type="EMBL" id="QCI58775.1"/>
    </source>
</evidence>
<dbReference type="Proteomes" id="UP000298642">
    <property type="component" value="Chromosome"/>
</dbReference>
<dbReference type="GeneID" id="89521874"/>
<evidence type="ECO:0000313" key="3">
    <source>
        <dbReference type="Proteomes" id="UP000298642"/>
    </source>
</evidence>
<keyword evidence="1" id="KW-1133">Transmembrane helix</keyword>
<proteinExistence type="predicted"/>
<feature type="transmembrane region" description="Helical" evidence="1">
    <location>
        <begin position="34"/>
        <end position="55"/>
    </location>
</feature>
<evidence type="ECO:0000256" key="1">
    <source>
        <dbReference type="SAM" id="Phobius"/>
    </source>
</evidence>
<protein>
    <submittedName>
        <fullName evidence="2">Uncharacterized protein</fullName>
    </submittedName>
</protein>